<name>X0VAE2_9ZZZZ</name>
<feature type="non-terminal residue" evidence="2">
    <location>
        <position position="242"/>
    </location>
</feature>
<comment type="caution">
    <text evidence="2">The sequence shown here is derived from an EMBL/GenBank/DDBJ whole genome shotgun (WGS) entry which is preliminary data.</text>
</comment>
<reference evidence="2" key="1">
    <citation type="journal article" date="2014" name="Front. Microbiol.">
        <title>High frequency of phylogenetically diverse reductive dehalogenase-homologous genes in deep subseafloor sedimentary metagenomes.</title>
        <authorList>
            <person name="Kawai M."/>
            <person name="Futagami T."/>
            <person name="Toyoda A."/>
            <person name="Takaki Y."/>
            <person name="Nishi S."/>
            <person name="Hori S."/>
            <person name="Arai W."/>
            <person name="Tsubouchi T."/>
            <person name="Morono Y."/>
            <person name="Uchiyama I."/>
            <person name="Ito T."/>
            <person name="Fujiyama A."/>
            <person name="Inagaki F."/>
            <person name="Takami H."/>
        </authorList>
    </citation>
    <scope>NUCLEOTIDE SEQUENCE</scope>
    <source>
        <strain evidence="2">Expedition CK06-06</strain>
    </source>
</reference>
<dbReference type="InterPro" id="IPR036844">
    <property type="entry name" value="Hint_dom_sf"/>
</dbReference>
<accession>X0VAE2</accession>
<gene>
    <name evidence="2" type="ORF">S01H1_57836</name>
</gene>
<organism evidence="2">
    <name type="scientific">marine sediment metagenome</name>
    <dbReference type="NCBI Taxonomy" id="412755"/>
    <lineage>
        <taxon>unclassified sequences</taxon>
        <taxon>metagenomes</taxon>
        <taxon>ecological metagenomes</taxon>
    </lineage>
</organism>
<dbReference type="InterPro" id="IPR003587">
    <property type="entry name" value="Hint_dom_N"/>
</dbReference>
<evidence type="ECO:0000259" key="1">
    <source>
        <dbReference type="SMART" id="SM00306"/>
    </source>
</evidence>
<protein>
    <recommendedName>
        <fullName evidence="1">Hint domain-containing protein</fullName>
    </recommendedName>
</protein>
<dbReference type="SMART" id="SM00306">
    <property type="entry name" value="HintN"/>
    <property type="match status" value="1"/>
</dbReference>
<evidence type="ECO:0000313" key="2">
    <source>
        <dbReference type="EMBL" id="GAG15225.1"/>
    </source>
</evidence>
<dbReference type="NCBIfam" id="TIGR01445">
    <property type="entry name" value="intein_Nterm"/>
    <property type="match status" value="1"/>
</dbReference>
<dbReference type="InterPro" id="IPR006141">
    <property type="entry name" value="Intein_N"/>
</dbReference>
<dbReference type="EMBL" id="BARS01037744">
    <property type="protein sequence ID" value="GAG15225.1"/>
    <property type="molecule type" value="Genomic_DNA"/>
</dbReference>
<dbReference type="CDD" id="cd00081">
    <property type="entry name" value="Hint"/>
    <property type="match status" value="1"/>
</dbReference>
<sequence length="242" mass="26557">MFGARPAVTPTLQRQITARAGGTGPYAMTWGPPVKYIEIPSGEAGTRATIKIMKKLVLSPWGHRNPEVVWLARQIVEDVSPGPAKDYRAMAGAILEFMKTEVSYRLDPSGLEYVPTPWYTLVVTGREDCFTQGTLVLKKGDGLVKIETLAEGDEIWGYDRWSKVTNVWGDKGLLNTFKFTLSNGASMRLTPNHKVWVPGPDGEPTRVRAYTLEPGSFVYQPGCGGTLWAGKLAGVHRKFASG</sequence>
<dbReference type="AlphaFoldDB" id="X0VAE2"/>
<dbReference type="GO" id="GO:0016539">
    <property type="term" value="P:intein-mediated protein splicing"/>
    <property type="evidence" value="ECO:0007669"/>
    <property type="project" value="InterPro"/>
</dbReference>
<feature type="domain" description="Hint" evidence="1">
    <location>
        <begin position="127"/>
        <end position="222"/>
    </location>
</feature>
<proteinExistence type="predicted"/>
<dbReference type="SUPFAM" id="SSF51294">
    <property type="entry name" value="Hedgehog/intein (Hint) domain"/>
    <property type="match status" value="1"/>
</dbReference>
<dbReference type="PROSITE" id="PS50817">
    <property type="entry name" value="INTEIN_N_TER"/>
    <property type="match status" value="1"/>
</dbReference>
<dbReference type="Gene3D" id="2.170.16.10">
    <property type="entry name" value="Hedgehog/Intein (Hint) domain"/>
    <property type="match status" value="1"/>
</dbReference>